<reference evidence="3 4" key="1">
    <citation type="journal article" date="2017" name="Nature">
        <title>The Apostasia genome and the evolution of orchids.</title>
        <authorList>
            <person name="Zhang G.Q."/>
            <person name="Liu K.W."/>
            <person name="Li Z."/>
            <person name="Lohaus R."/>
            <person name="Hsiao Y.Y."/>
            <person name="Niu S.C."/>
            <person name="Wang J.Y."/>
            <person name="Lin Y.C."/>
            <person name="Xu Q."/>
            <person name="Chen L.J."/>
            <person name="Yoshida K."/>
            <person name="Fujiwara S."/>
            <person name="Wang Z.W."/>
            <person name="Zhang Y.Q."/>
            <person name="Mitsuda N."/>
            <person name="Wang M."/>
            <person name="Liu G.H."/>
            <person name="Pecoraro L."/>
            <person name="Huang H.X."/>
            <person name="Xiao X.J."/>
            <person name="Lin M."/>
            <person name="Wu X.Y."/>
            <person name="Wu W.L."/>
            <person name="Chen Y.Y."/>
            <person name="Chang S.B."/>
            <person name="Sakamoto S."/>
            <person name="Ohme-Takagi M."/>
            <person name="Yagi M."/>
            <person name="Zeng S.J."/>
            <person name="Shen C.Y."/>
            <person name="Yeh C.M."/>
            <person name="Luo Y.B."/>
            <person name="Tsai W.C."/>
            <person name="Van de Peer Y."/>
            <person name="Liu Z.J."/>
        </authorList>
    </citation>
    <scope>NUCLEOTIDE SEQUENCE [LARGE SCALE GENOMIC DNA]</scope>
    <source>
        <strain evidence="4">cv. Shenzhen</strain>
        <tissue evidence="3">Stem</tissue>
    </source>
</reference>
<dbReference type="Pfam" id="PF13976">
    <property type="entry name" value="gag_pre-integrs"/>
    <property type="match status" value="1"/>
</dbReference>
<evidence type="ECO:0000313" key="4">
    <source>
        <dbReference type="Proteomes" id="UP000236161"/>
    </source>
</evidence>
<dbReference type="Proteomes" id="UP000236161">
    <property type="component" value="Unassembled WGS sequence"/>
</dbReference>
<gene>
    <name evidence="3" type="ORF">AXF42_Ash019741</name>
</gene>
<dbReference type="EC" id="3.1.13.-" evidence="3"/>
<protein>
    <submittedName>
        <fullName evidence="3">Retrovirus-related Pol polyprotein from transposon TNT 1-94</fullName>
        <ecNumber evidence="3">3.1.13.-</ecNumber>
    </submittedName>
</protein>
<sequence length="169" mass="19264">MCNNFECKSVGIGIIKIKIFDKVIRTLIEVSHIPDLRKDLIFLGTLDASGCTFTSSDDIIKMKKGALVVMKGEKIGSLCRLIGKTITRDAAIISSLDDDDTMLWHARLGHISERRFLELHNRKLLKGIKSCKIDFWVHQQLGHSKLRSWLCTFLPPFSRSQLKHQKMLT</sequence>
<evidence type="ECO:0000259" key="1">
    <source>
        <dbReference type="Pfam" id="PF13976"/>
    </source>
</evidence>
<accession>A0A2H9ZRR0</accession>
<feature type="domain" description="GAG-pre-integrase" evidence="1">
    <location>
        <begin position="82"/>
        <end position="135"/>
    </location>
</feature>
<keyword evidence="4" id="KW-1185">Reference proteome</keyword>
<proteinExistence type="predicted"/>
<keyword evidence="3" id="KW-0378">Hydrolase</keyword>
<feature type="domain" description="Retrovirus-related Pol polyprotein from transposon TNT 1-94-like beta-barrel" evidence="2">
    <location>
        <begin position="2"/>
        <end position="51"/>
    </location>
</feature>
<evidence type="ECO:0000313" key="3">
    <source>
        <dbReference type="EMBL" id="PKA45980.1"/>
    </source>
</evidence>
<dbReference type="InterPro" id="IPR054722">
    <property type="entry name" value="PolX-like_BBD"/>
</dbReference>
<dbReference type="GO" id="GO:0016787">
    <property type="term" value="F:hydrolase activity"/>
    <property type="evidence" value="ECO:0007669"/>
    <property type="project" value="UniProtKB-KW"/>
</dbReference>
<dbReference type="Pfam" id="PF22936">
    <property type="entry name" value="Pol_BBD"/>
    <property type="match status" value="1"/>
</dbReference>
<dbReference type="AlphaFoldDB" id="A0A2H9ZRR0"/>
<evidence type="ECO:0000259" key="2">
    <source>
        <dbReference type="Pfam" id="PF22936"/>
    </source>
</evidence>
<organism evidence="3 4">
    <name type="scientific">Apostasia shenzhenica</name>
    <dbReference type="NCBI Taxonomy" id="1088818"/>
    <lineage>
        <taxon>Eukaryota</taxon>
        <taxon>Viridiplantae</taxon>
        <taxon>Streptophyta</taxon>
        <taxon>Embryophyta</taxon>
        <taxon>Tracheophyta</taxon>
        <taxon>Spermatophyta</taxon>
        <taxon>Magnoliopsida</taxon>
        <taxon>Liliopsida</taxon>
        <taxon>Asparagales</taxon>
        <taxon>Orchidaceae</taxon>
        <taxon>Apostasioideae</taxon>
        <taxon>Apostasia</taxon>
    </lineage>
</organism>
<name>A0A2H9ZRR0_9ASPA</name>
<dbReference type="InterPro" id="IPR025724">
    <property type="entry name" value="GAG-pre-integrase_dom"/>
</dbReference>
<dbReference type="OrthoDB" id="1742531at2759"/>
<dbReference type="EMBL" id="KZ454627">
    <property type="protein sequence ID" value="PKA45980.1"/>
    <property type="molecule type" value="Genomic_DNA"/>
</dbReference>